<organism evidence="1 2">
    <name type="scientific">Mycobacterium numidiamassiliense</name>
    <dbReference type="NCBI Taxonomy" id="1841861"/>
    <lineage>
        <taxon>Bacteria</taxon>
        <taxon>Bacillati</taxon>
        <taxon>Actinomycetota</taxon>
        <taxon>Actinomycetes</taxon>
        <taxon>Mycobacteriales</taxon>
        <taxon>Mycobacteriaceae</taxon>
        <taxon>Mycobacterium</taxon>
    </lineage>
</organism>
<dbReference type="InterPro" id="IPR022536">
    <property type="entry name" value="EspC"/>
</dbReference>
<sequence>MTNLSVTSKYLVDVLAKAHQRTTINFEQSAGATSGVGVSVWVNHGLACGPGNDAVVEVEARRAQALALMIKVAEDLDKKLHKAAELYEGTDHKAAEDIAKQVRP</sequence>
<reference evidence="1 2" key="1">
    <citation type="submission" date="2017-01" db="EMBL/GenBank/DDBJ databases">
        <authorList>
            <consortium name="Urmite Genomes"/>
        </authorList>
    </citation>
    <scope>NUCLEOTIDE SEQUENCE [LARGE SCALE GENOMIC DNA]</scope>
    <source>
        <strain evidence="1 2">AB215</strain>
    </source>
</reference>
<keyword evidence="2" id="KW-1185">Reference proteome</keyword>
<evidence type="ECO:0000313" key="2">
    <source>
        <dbReference type="Proteomes" id="UP000240424"/>
    </source>
</evidence>
<proteinExistence type="predicted"/>
<dbReference type="EMBL" id="FUEZ01000004">
    <property type="protein sequence ID" value="SPM43391.1"/>
    <property type="molecule type" value="Genomic_DNA"/>
</dbReference>
<evidence type="ECO:0000313" key="1">
    <source>
        <dbReference type="EMBL" id="SPM43391.1"/>
    </source>
</evidence>
<dbReference type="GO" id="GO:0009306">
    <property type="term" value="P:protein secretion"/>
    <property type="evidence" value="ECO:0007669"/>
    <property type="project" value="InterPro"/>
</dbReference>
<name>A0A2U3PI14_9MYCO</name>
<accession>A0A2U3PI14</accession>
<gene>
    <name evidence="1" type="ORF">MNAB215_5617</name>
</gene>
<dbReference type="AlphaFoldDB" id="A0A2U3PI14"/>
<protein>
    <recommendedName>
        <fullName evidence="3">ESX-1 secretion-associated protein</fullName>
    </recommendedName>
</protein>
<dbReference type="Proteomes" id="UP000240424">
    <property type="component" value="Unassembled WGS sequence"/>
</dbReference>
<dbReference type="RefSeq" id="WP_077081655.1">
    <property type="nucleotide sequence ID" value="NZ_FUEZ01000004.1"/>
</dbReference>
<evidence type="ECO:0008006" key="3">
    <source>
        <dbReference type="Google" id="ProtNLM"/>
    </source>
</evidence>
<dbReference type="STRING" id="1841861.GCA_900157365_03936"/>
<dbReference type="OrthoDB" id="4732089at2"/>
<dbReference type="Pfam" id="PF10824">
    <property type="entry name" value="T7SS_ESX_EspC"/>
    <property type="match status" value="1"/>
</dbReference>